<dbReference type="InterPro" id="IPR007351">
    <property type="entry name" value="YjbR"/>
</dbReference>
<dbReference type="PANTHER" id="PTHR35145">
    <property type="entry name" value="CYTOPLASMIC PROTEIN-RELATED"/>
    <property type="match status" value="1"/>
</dbReference>
<dbReference type="InterPro" id="IPR038056">
    <property type="entry name" value="YjbR-like_sf"/>
</dbReference>
<keyword evidence="2" id="KW-1185">Reference proteome</keyword>
<dbReference type="Proteomes" id="UP000717624">
    <property type="component" value="Unassembled WGS sequence"/>
</dbReference>
<protein>
    <submittedName>
        <fullName evidence="1">DNA-binding protein (MmcQ/YjbR family)</fullName>
    </submittedName>
</protein>
<sequence length="121" mass="14393">MMTKDDIIKYCLSFPGAYEDYPFGDGWIAIRHQGNKKMFALIFNYNQHLCVNLKCEPHRADFLRGLFGEVKPGYHMNKEHWNTVILDGELPEHEIHDMVKHSFELTKPKSKRRLIDEWDEQ</sequence>
<dbReference type="SUPFAM" id="SSF142906">
    <property type="entry name" value="YjbR-like"/>
    <property type="match status" value="1"/>
</dbReference>
<name>A0A938XTQ5_9BACL</name>
<accession>A0A938XTQ5</accession>
<dbReference type="InterPro" id="IPR058532">
    <property type="entry name" value="YjbR/MT2646/Rv2570-like"/>
</dbReference>
<gene>
    <name evidence="1" type="ORF">JOD01_001528</name>
</gene>
<dbReference type="PANTHER" id="PTHR35145:SF1">
    <property type="entry name" value="CYTOPLASMIC PROTEIN"/>
    <property type="match status" value="1"/>
</dbReference>
<reference evidence="1" key="1">
    <citation type="submission" date="2021-01" db="EMBL/GenBank/DDBJ databases">
        <title>Genomic Encyclopedia of Type Strains, Phase IV (KMG-IV): sequencing the most valuable type-strain genomes for metagenomic binning, comparative biology and taxonomic classification.</title>
        <authorList>
            <person name="Goeker M."/>
        </authorList>
    </citation>
    <scope>NUCLEOTIDE SEQUENCE</scope>
    <source>
        <strain evidence="1">DSM 25523</strain>
    </source>
</reference>
<comment type="caution">
    <text evidence="1">The sequence shown here is derived from an EMBL/GenBank/DDBJ whole genome shotgun (WGS) entry which is preliminary data.</text>
</comment>
<dbReference type="EMBL" id="JAFBEB010000004">
    <property type="protein sequence ID" value="MBM7589927.1"/>
    <property type="molecule type" value="Genomic_DNA"/>
</dbReference>
<evidence type="ECO:0000313" key="1">
    <source>
        <dbReference type="EMBL" id="MBM7589927.1"/>
    </source>
</evidence>
<keyword evidence="1" id="KW-0238">DNA-binding</keyword>
<dbReference type="GO" id="GO:0003677">
    <property type="term" value="F:DNA binding"/>
    <property type="evidence" value="ECO:0007669"/>
    <property type="project" value="UniProtKB-KW"/>
</dbReference>
<dbReference type="Pfam" id="PF04237">
    <property type="entry name" value="YjbR"/>
    <property type="match status" value="1"/>
</dbReference>
<evidence type="ECO:0000313" key="2">
    <source>
        <dbReference type="Proteomes" id="UP000717624"/>
    </source>
</evidence>
<proteinExistence type="predicted"/>
<dbReference type="Gene3D" id="3.90.1150.30">
    <property type="match status" value="1"/>
</dbReference>
<dbReference type="AlphaFoldDB" id="A0A938XTQ5"/>
<organism evidence="1 2">
    <name type="scientific">Brevibacillus fulvus</name>
    <dbReference type="NCBI Taxonomy" id="1125967"/>
    <lineage>
        <taxon>Bacteria</taxon>
        <taxon>Bacillati</taxon>
        <taxon>Bacillota</taxon>
        <taxon>Bacilli</taxon>
        <taxon>Bacillales</taxon>
        <taxon>Paenibacillaceae</taxon>
        <taxon>Brevibacillus</taxon>
    </lineage>
</organism>